<reference evidence="1" key="2">
    <citation type="journal article" date="2015" name="Fish Shellfish Immunol.">
        <title>Early steps in the European eel (Anguilla anguilla)-Vibrio vulnificus interaction in the gills: Role of the RtxA13 toxin.</title>
        <authorList>
            <person name="Callol A."/>
            <person name="Pajuelo D."/>
            <person name="Ebbesson L."/>
            <person name="Teles M."/>
            <person name="MacKenzie S."/>
            <person name="Amaro C."/>
        </authorList>
    </citation>
    <scope>NUCLEOTIDE SEQUENCE</scope>
</reference>
<evidence type="ECO:0000313" key="1">
    <source>
        <dbReference type="EMBL" id="JAH13607.1"/>
    </source>
</evidence>
<name>A0A0E9QAP7_ANGAN</name>
<proteinExistence type="predicted"/>
<dbReference type="EMBL" id="GBXM01094970">
    <property type="protein sequence ID" value="JAH13607.1"/>
    <property type="molecule type" value="Transcribed_RNA"/>
</dbReference>
<sequence length="21" mass="2252">MVLGSWGGGVEFLVMATREVL</sequence>
<reference evidence="1" key="1">
    <citation type="submission" date="2014-11" db="EMBL/GenBank/DDBJ databases">
        <authorList>
            <person name="Amaro Gonzalez C."/>
        </authorList>
    </citation>
    <scope>NUCLEOTIDE SEQUENCE</scope>
</reference>
<accession>A0A0E9QAP7</accession>
<dbReference type="AlphaFoldDB" id="A0A0E9QAP7"/>
<protein>
    <submittedName>
        <fullName evidence="1">Uncharacterized protein</fullName>
    </submittedName>
</protein>
<organism evidence="1">
    <name type="scientific">Anguilla anguilla</name>
    <name type="common">European freshwater eel</name>
    <name type="synonym">Muraena anguilla</name>
    <dbReference type="NCBI Taxonomy" id="7936"/>
    <lineage>
        <taxon>Eukaryota</taxon>
        <taxon>Metazoa</taxon>
        <taxon>Chordata</taxon>
        <taxon>Craniata</taxon>
        <taxon>Vertebrata</taxon>
        <taxon>Euteleostomi</taxon>
        <taxon>Actinopterygii</taxon>
        <taxon>Neopterygii</taxon>
        <taxon>Teleostei</taxon>
        <taxon>Anguilliformes</taxon>
        <taxon>Anguillidae</taxon>
        <taxon>Anguilla</taxon>
    </lineage>
</organism>